<dbReference type="PATRIC" id="fig|1331206.3.peg.3271"/>
<reference evidence="1 2" key="1">
    <citation type="submission" date="2014-03" db="EMBL/GenBank/DDBJ databases">
        <title>Genome sequence of Bordetella holmseii.</title>
        <authorList>
            <person name="Harvill E."/>
            <person name="Goodfield L.L."/>
            <person name="Ivanov Y."/>
            <person name="Meyer J.A."/>
            <person name="Newth C."/>
            <person name="Cassiday P."/>
            <person name="Tondella M.L."/>
            <person name="Liao P."/>
            <person name="Zimmerman J."/>
            <person name="Meert K."/>
            <person name="Wessel D."/>
            <person name="Berger J."/>
            <person name="Dean J.M."/>
            <person name="Holubkov R."/>
            <person name="Burr J."/>
            <person name="Liu T."/>
            <person name="Brinkac L.M."/>
            <person name="Sanka R."/>
            <person name="Kim M."/>
            <person name="Losada L."/>
        </authorList>
    </citation>
    <scope>NUCLEOTIDE SEQUENCE [LARGE SCALE GENOMIC DNA]</scope>
    <source>
        <strain evidence="1 2">CDC-H585-BH</strain>
    </source>
</reference>
<protein>
    <submittedName>
        <fullName evidence="1">Uncharacterized protein</fullName>
    </submittedName>
</protein>
<dbReference type="STRING" id="35814.BBB42_17675"/>
<sequence>MLARQGLMHETLRAPMAPASLALIVQLEAAVDELQRRYPGN</sequence>
<dbReference type="AlphaFoldDB" id="A0A158M0W1"/>
<dbReference type="EMBL" id="JFZZ01000136">
    <property type="protein sequence ID" value="KAK87421.1"/>
    <property type="molecule type" value="Genomic_DNA"/>
</dbReference>
<name>A0A158M0W1_9BORD</name>
<proteinExistence type="predicted"/>
<accession>A0A158M0W1</accession>
<evidence type="ECO:0000313" key="1">
    <source>
        <dbReference type="EMBL" id="KAK87421.1"/>
    </source>
</evidence>
<gene>
    <name evidence="1" type="ORF">L497_2974</name>
</gene>
<comment type="caution">
    <text evidence="1">The sequence shown here is derived from an EMBL/GenBank/DDBJ whole genome shotgun (WGS) entry which is preliminary data.</text>
</comment>
<dbReference type="Proteomes" id="UP000026682">
    <property type="component" value="Unassembled WGS sequence"/>
</dbReference>
<organism evidence="1 2">
    <name type="scientific">Bordetella holmesii CDC-H585-BH</name>
    <dbReference type="NCBI Taxonomy" id="1331206"/>
    <lineage>
        <taxon>Bacteria</taxon>
        <taxon>Pseudomonadati</taxon>
        <taxon>Pseudomonadota</taxon>
        <taxon>Betaproteobacteria</taxon>
        <taxon>Burkholderiales</taxon>
        <taxon>Alcaligenaceae</taxon>
        <taxon>Bordetella</taxon>
    </lineage>
</organism>
<evidence type="ECO:0000313" key="2">
    <source>
        <dbReference type="Proteomes" id="UP000026682"/>
    </source>
</evidence>